<evidence type="ECO:0000256" key="4">
    <source>
        <dbReference type="ARBA" id="ARBA00023163"/>
    </source>
</evidence>
<evidence type="ECO:0000256" key="3">
    <source>
        <dbReference type="ARBA" id="ARBA00023082"/>
    </source>
</evidence>
<dbReference type="GO" id="GO:0016987">
    <property type="term" value="F:sigma factor activity"/>
    <property type="evidence" value="ECO:0007669"/>
    <property type="project" value="UniProtKB-KW"/>
</dbReference>
<dbReference type="InterPro" id="IPR036388">
    <property type="entry name" value="WH-like_DNA-bd_sf"/>
</dbReference>
<dbReference type="Gene3D" id="1.10.1740.10">
    <property type="match status" value="1"/>
</dbReference>
<dbReference type="SUPFAM" id="SSF88946">
    <property type="entry name" value="Sigma2 domain of RNA polymerase sigma factors"/>
    <property type="match status" value="1"/>
</dbReference>
<dbReference type="InterPro" id="IPR007627">
    <property type="entry name" value="RNA_pol_sigma70_r2"/>
</dbReference>
<dbReference type="InterPro" id="IPR013249">
    <property type="entry name" value="RNA_pol_sigma70_r4_t2"/>
</dbReference>
<comment type="similarity">
    <text evidence="1">Belongs to the sigma-70 factor family. ECF subfamily.</text>
</comment>
<organism evidence="7 8">
    <name type="scientific">Parapedobacter indicus</name>
    <dbReference type="NCBI Taxonomy" id="1477437"/>
    <lineage>
        <taxon>Bacteria</taxon>
        <taxon>Pseudomonadati</taxon>
        <taxon>Bacteroidota</taxon>
        <taxon>Sphingobacteriia</taxon>
        <taxon>Sphingobacteriales</taxon>
        <taxon>Sphingobacteriaceae</taxon>
        <taxon>Parapedobacter</taxon>
    </lineage>
</organism>
<evidence type="ECO:0000313" key="8">
    <source>
        <dbReference type="Proteomes" id="UP000198670"/>
    </source>
</evidence>
<name>A0A1I3H3D3_9SPHI</name>
<dbReference type="SUPFAM" id="SSF88659">
    <property type="entry name" value="Sigma3 and sigma4 domains of RNA polymerase sigma factors"/>
    <property type="match status" value="1"/>
</dbReference>
<dbReference type="EMBL" id="FOQO01000003">
    <property type="protein sequence ID" value="SFI30186.1"/>
    <property type="molecule type" value="Genomic_DNA"/>
</dbReference>
<dbReference type="InterPro" id="IPR014327">
    <property type="entry name" value="RNA_pol_sigma70_bacteroid"/>
</dbReference>
<dbReference type="Pfam" id="PF08281">
    <property type="entry name" value="Sigma70_r4_2"/>
    <property type="match status" value="1"/>
</dbReference>
<evidence type="ECO:0000256" key="1">
    <source>
        <dbReference type="ARBA" id="ARBA00010641"/>
    </source>
</evidence>
<evidence type="ECO:0000256" key="2">
    <source>
        <dbReference type="ARBA" id="ARBA00023015"/>
    </source>
</evidence>
<dbReference type="NCBIfam" id="TIGR02985">
    <property type="entry name" value="Sig70_bacteroi1"/>
    <property type="match status" value="1"/>
</dbReference>
<evidence type="ECO:0000313" key="7">
    <source>
        <dbReference type="EMBL" id="SFI30186.1"/>
    </source>
</evidence>
<dbReference type="PANTHER" id="PTHR43133:SF46">
    <property type="entry name" value="RNA POLYMERASE SIGMA-70 FACTOR ECF SUBFAMILY"/>
    <property type="match status" value="1"/>
</dbReference>
<dbReference type="NCBIfam" id="TIGR02937">
    <property type="entry name" value="sigma70-ECF"/>
    <property type="match status" value="1"/>
</dbReference>
<dbReference type="GO" id="GO:0006352">
    <property type="term" value="P:DNA-templated transcription initiation"/>
    <property type="evidence" value="ECO:0007669"/>
    <property type="project" value="InterPro"/>
</dbReference>
<evidence type="ECO:0000259" key="5">
    <source>
        <dbReference type="Pfam" id="PF04542"/>
    </source>
</evidence>
<feature type="domain" description="RNA polymerase sigma-70 region 2" evidence="5">
    <location>
        <begin position="47"/>
        <end position="113"/>
    </location>
</feature>
<dbReference type="Pfam" id="PF04542">
    <property type="entry name" value="Sigma70_r2"/>
    <property type="match status" value="1"/>
</dbReference>
<evidence type="ECO:0000259" key="6">
    <source>
        <dbReference type="Pfam" id="PF08281"/>
    </source>
</evidence>
<protein>
    <submittedName>
        <fullName evidence="7">RNA polymerase sigma-70 factor, ECF subfamily</fullName>
    </submittedName>
</protein>
<dbReference type="GO" id="GO:0003677">
    <property type="term" value="F:DNA binding"/>
    <property type="evidence" value="ECO:0007669"/>
    <property type="project" value="InterPro"/>
</dbReference>
<keyword evidence="8" id="KW-1185">Reference proteome</keyword>
<gene>
    <name evidence="7" type="ORF">SAMN05444682_103208</name>
</gene>
<accession>A0A1I3H3D3</accession>
<dbReference type="Proteomes" id="UP000198670">
    <property type="component" value="Unassembled WGS sequence"/>
</dbReference>
<dbReference type="InterPro" id="IPR014284">
    <property type="entry name" value="RNA_pol_sigma-70_dom"/>
</dbReference>
<keyword evidence="3" id="KW-0731">Sigma factor</keyword>
<keyword evidence="2" id="KW-0805">Transcription regulation</keyword>
<keyword evidence="4" id="KW-0804">Transcription</keyword>
<dbReference type="InterPro" id="IPR039425">
    <property type="entry name" value="RNA_pol_sigma-70-like"/>
</dbReference>
<dbReference type="STRING" id="1477437.SAMN05444682_103208"/>
<dbReference type="PANTHER" id="PTHR43133">
    <property type="entry name" value="RNA POLYMERASE ECF-TYPE SIGMA FACTO"/>
    <property type="match status" value="1"/>
</dbReference>
<proteinExistence type="inferred from homology"/>
<sequence>MSDILPLHLCQIAFKRTVRSKPINTEEESKILTRLRCGDEKAFAEVYHTYQNRIGHRLLRLLKSEILAEEVMQDIFLKVWENRTSIDPEQPFKSYLYRIAENRVIDLFRRAKKEQSILEEIIAGNTELYTHIEEALFKKEYASLLDRLIVQMPAQRKKIFIACKLEGKSYQEAADEFGIATTTVNDHLQKAMHYLKSKLVVNHDALMLLTVSLLLQ</sequence>
<dbReference type="InterPro" id="IPR013325">
    <property type="entry name" value="RNA_pol_sigma_r2"/>
</dbReference>
<reference evidence="7 8" key="1">
    <citation type="submission" date="2016-10" db="EMBL/GenBank/DDBJ databases">
        <authorList>
            <person name="de Groot N.N."/>
        </authorList>
    </citation>
    <scope>NUCLEOTIDE SEQUENCE [LARGE SCALE GENOMIC DNA]</scope>
    <source>
        <strain evidence="7 8">RK1</strain>
    </source>
</reference>
<dbReference type="InterPro" id="IPR013324">
    <property type="entry name" value="RNA_pol_sigma_r3/r4-like"/>
</dbReference>
<dbReference type="AlphaFoldDB" id="A0A1I3H3D3"/>
<dbReference type="Gene3D" id="1.10.10.10">
    <property type="entry name" value="Winged helix-like DNA-binding domain superfamily/Winged helix DNA-binding domain"/>
    <property type="match status" value="1"/>
</dbReference>
<feature type="domain" description="RNA polymerase sigma factor 70 region 4 type 2" evidence="6">
    <location>
        <begin position="144"/>
        <end position="192"/>
    </location>
</feature>